<reference evidence="3" key="1">
    <citation type="submission" date="2017-07" db="EMBL/GenBank/DDBJ databases">
        <title>Comparative genome mining reveals phylogenetic distribution patterns of secondary metabolites in Amycolatopsis.</title>
        <authorList>
            <person name="Adamek M."/>
            <person name="Alanjary M."/>
            <person name="Sales-Ortells H."/>
            <person name="Goodfellow M."/>
            <person name="Bull A.T."/>
            <person name="Kalinowski J."/>
            <person name="Ziemert N."/>
        </authorList>
    </citation>
    <scope>NUCLEOTIDE SEQUENCE [LARGE SCALE GENOMIC DNA]</scope>
    <source>
        <strain evidence="3">H5</strain>
    </source>
</reference>
<dbReference type="Gene3D" id="3.90.79.10">
    <property type="entry name" value="Nucleoside Triphosphate Pyrophosphohydrolase"/>
    <property type="match status" value="1"/>
</dbReference>
<sequence>MRIQELPQCAVAVDLAILTVREQALQALVIERATPPHQGVAALPGGFLLAGETLEDAAHRKLTQETGLDVTHLHVRQLHAYSDPGRDPRGRIVSVLYVALLPDLPLPAAGGGAATATWRSAEELLAQPDELAFDHHRMLTDAVEHARDSLSYTTVATTFCRPEFTIAELRSVYEVIWGARLDPSNFHRKVTRAEDFLIPTGKKTATDGGRPAALFRAGPATRLHPALLHERHPRTP</sequence>
<feature type="domain" description="Nudix hydrolase" evidence="1">
    <location>
        <begin position="6"/>
        <end position="143"/>
    </location>
</feature>
<evidence type="ECO:0000313" key="3">
    <source>
        <dbReference type="Proteomes" id="UP000215199"/>
    </source>
</evidence>
<organism evidence="2 3">
    <name type="scientific">Amycolatopsis vastitatis</name>
    <dbReference type="NCBI Taxonomy" id="1905142"/>
    <lineage>
        <taxon>Bacteria</taxon>
        <taxon>Bacillati</taxon>
        <taxon>Actinomycetota</taxon>
        <taxon>Actinomycetes</taxon>
        <taxon>Pseudonocardiales</taxon>
        <taxon>Pseudonocardiaceae</taxon>
        <taxon>Amycolatopsis</taxon>
    </lineage>
</organism>
<protein>
    <submittedName>
        <fullName evidence="2">NUDIX hydrolase</fullName>
    </submittedName>
</protein>
<accession>A0A229SLE0</accession>
<name>A0A229SLE0_9PSEU</name>
<keyword evidence="3" id="KW-1185">Reference proteome</keyword>
<dbReference type="InterPro" id="IPR015797">
    <property type="entry name" value="NUDIX_hydrolase-like_dom_sf"/>
</dbReference>
<dbReference type="CDD" id="cd18873">
    <property type="entry name" value="NUDIX_NadM_like"/>
    <property type="match status" value="1"/>
</dbReference>
<dbReference type="SUPFAM" id="SSF46785">
    <property type="entry name" value="Winged helix' DNA-binding domain"/>
    <property type="match status" value="1"/>
</dbReference>
<dbReference type="InterPro" id="IPR036390">
    <property type="entry name" value="WH_DNA-bd_sf"/>
</dbReference>
<dbReference type="PROSITE" id="PS51462">
    <property type="entry name" value="NUDIX"/>
    <property type="match status" value="1"/>
</dbReference>
<gene>
    <name evidence="2" type="ORF">CF165_46475</name>
</gene>
<dbReference type="PANTHER" id="PTHR43736">
    <property type="entry name" value="ADP-RIBOSE PYROPHOSPHATASE"/>
    <property type="match status" value="1"/>
</dbReference>
<dbReference type="Proteomes" id="UP000215199">
    <property type="component" value="Unassembled WGS sequence"/>
</dbReference>
<dbReference type="Gene3D" id="1.10.10.10">
    <property type="entry name" value="Winged helix-like DNA-binding domain superfamily/Winged helix DNA-binding domain"/>
    <property type="match status" value="1"/>
</dbReference>
<dbReference type="Pfam" id="PF21906">
    <property type="entry name" value="WHD_NrtR"/>
    <property type="match status" value="1"/>
</dbReference>
<dbReference type="AlphaFoldDB" id="A0A229SLE0"/>
<dbReference type="PANTHER" id="PTHR43736:SF4">
    <property type="entry name" value="SLR1690 PROTEIN"/>
    <property type="match status" value="1"/>
</dbReference>
<dbReference type="InterPro" id="IPR036388">
    <property type="entry name" value="WH-like_DNA-bd_sf"/>
</dbReference>
<comment type="caution">
    <text evidence="2">The sequence shown here is derived from an EMBL/GenBank/DDBJ whole genome shotgun (WGS) entry which is preliminary data.</text>
</comment>
<evidence type="ECO:0000313" key="2">
    <source>
        <dbReference type="EMBL" id="OXM59646.1"/>
    </source>
</evidence>
<dbReference type="SUPFAM" id="SSF55811">
    <property type="entry name" value="Nudix"/>
    <property type="match status" value="1"/>
</dbReference>
<dbReference type="RefSeq" id="WP_093954002.1">
    <property type="nucleotide sequence ID" value="NZ_NMUL01000077.1"/>
</dbReference>
<keyword evidence="2" id="KW-0378">Hydrolase</keyword>
<dbReference type="GO" id="GO:0016787">
    <property type="term" value="F:hydrolase activity"/>
    <property type="evidence" value="ECO:0007669"/>
    <property type="project" value="UniProtKB-KW"/>
</dbReference>
<evidence type="ECO:0000259" key="1">
    <source>
        <dbReference type="PROSITE" id="PS51462"/>
    </source>
</evidence>
<proteinExistence type="predicted"/>
<dbReference type="InterPro" id="IPR000086">
    <property type="entry name" value="NUDIX_hydrolase_dom"/>
</dbReference>
<dbReference type="EMBL" id="NMUL01000077">
    <property type="protein sequence ID" value="OXM59646.1"/>
    <property type="molecule type" value="Genomic_DNA"/>
</dbReference>
<dbReference type="OrthoDB" id="9786141at2"/>
<dbReference type="Pfam" id="PF00293">
    <property type="entry name" value="NUDIX"/>
    <property type="match status" value="1"/>
</dbReference>
<dbReference type="InterPro" id="IPR054105">
    <property type="entry name" value="WHD_NrtR"/>
</dbReference>